<protein>
    <submittedName>
        <fullName evidence="2">Phosphohistidine phosphatase SixA</fullName>
    </submittedName>
</protein>
<evidence type="ECO:0000313" key="3">
    <source>
        <dbReference type="Proteomes" id="UP000676169"/>
    </source>
</evidence>
<dbReference type="AlphaFoldDB" id="A0A975G5A1"/>
<organism evidence="2 3">
    <name type="scientific">Luteolibacter ambystomatis</name>
    <dbReference type="NCBI Taxonomy" id="2824561"/>
    <lineage>
        <taxon>Bacteria</taxon>
        <taxon>Pseudomonadati</taxon>
        <taxon>Verrucomicrobiota</taxon>
        <taxon>Verrucomicrobiia</taxon>
        <taxon>Verrucomicrobiales</taxon>
        <taxon>Verrucomicrobiaceae</taxon>
        <taxon>Luteolibacter</taxon>
    </lineage>
</organism>
<dbReference type="NCBIfam" id="TIGR00249">
    <property type="entry name" value="sixA"/>
    <property type="match status" value="1"/>
</dbReference>
<evidence type="ECO:0000256" key="1">
    <source>
        <dbReference type="PIRSR" id="PIRSR613078-2"/>
    </source>
</evidence>
<dbReference type="RefSeq" id="WP_211629661.1">
    <property type="nucleotide sequence ID" value="NZ_CP073100.1"/>
</dbReference>
<proteinExistence type="predicted"/>
<dbReference type="InterPro" id="IPR029033">
    <property type="entry name" value="His_PPase_superfam"/>
</dbReference>
<dbReference type="GO" id="GO:0101006">
    <property type="term" value="F:protein histidine phosphatase activity"/>
    <property type="evidence" value="ECO:0007669"/>
    <property type="project" value="InterPro"/>
</dbReference>
<dbReference type="KEGG" id="lamb:KBB96_11875"/>
<name>A0A975G5A1_9BACT</name>
<feature type="binding site" evidence="1">
    <location>
        <position position="57"/>
    </location>
    <ligand>
        <name>substrate</name>
    </ligand>
</feature>
<sequence length="157" mass="16873">MELLILRHGKAEDHGHPGGDGERALVEKGYKQARRAGELAKAADLLPDLVLTSPLVRARQTAETFCEAAGISAPVIQPWIACGMRADTAINELRAFDRFRRILLVGHEPDLSGLIEFLLGASGGAVDVKKGALACLDVSPSGRRGRLLFLIPPKMVE</sequence>
<dbReference type="SUPFAM" id="SSF53254">
    <property type="entry name" value="Phosphoglycerate mutase-like"/>
    <property type="match status" value="1"/>
</dbReference>
<dbReference type="InterPro" id="IPR013078">
    <property type="entry name" value="His_Pase_superF_clade-1"/>
</dbReference>
<accession>A0A975G5A1</accession>
<dbReference type="CDD" id="cd07067">
    <property type="entry name" value="HP_PGM_like"/>
    <property type="match status" value="1"/>
</dbReference>
<dbReference type="Proteomes" id="UP000676169">
    <property type="component" value="Chromosome"/>
</dbReference>
<dbReference type="Pfam" id="PF00300">
    <property type="entry name" value="His_Phos_1"/>
    <property type="match status" value="1"/>
</dbReference>
<evidence type="ECO:0000313" key="2">
    <source>
        <dbReference type="EMBL" id="QUE49572.1"/>
    </source>
</evidence>
<reference evidence="2" key="1">
    <citation type="submission" date="2021-04" db="EMBL/GenBank/DDBJ databases">
        <title>Luteolibacter sp. 32A isolated from the skin of an Anderson's salamander (Ambystoma andersonii).</title>
        <authorList>
            <person name="Spergser J."/>
            <person name="Busse H.-J."/>
        </authorList>
    </citation>
    <scope>NUCLEOTIDE SEQUENCE</scope>
    <source>
        <strain evidence="2">32A</strain>
    </source>
</reference>
<dbReference type="EMBL" id="CP073100">
    <property type="protein sequence ID" value="QUE49572.1"/>
    <property type="molecule type" value="Genomic_DNA"/>
</dbReference>
<dbReference type="InterPro" id="IPR004449">
    <property type="entry name" value="SixA"/>
</dbReference>
<gene>
    <name evidence="2" type="primary">sixA</name>
    <name evidence="2" type="ORF">KBB96_11875</name>
</gene>
<keyword evidence="3" id="KW-1185">Reference proteome</keyword>
<dbReference type="SMART" id="SM00855">
    <property type="entry name" value="PGAM"/>
    <property type="match status" value="1"/>
</dbReference>
<dbReference type="GO" id="GO:0005737">
    <property type="term" value="C:cytoplasm"/>
    <property type="evidence" value="ECO:0007669"/>
    <property type="project" value="InterPro"/>
</dbReference>
<dbReference type="Gene3D" id="3.40.50.1240">
    <property type="entry name" value="Phosphoglycerate mutase-like"/>
    <property type="match status" value="1"/>
</dbReference>